<evidence type="ECO:0000256" key="1">
    <source>
        <dbReference type="SAM" id="MobiDB-lite"/>
    </source>
</evidence>
<feature type="transmembrane region" description="Helical" evidence="2">
    <location>
        <begin position="22"/>
        <end position="43"/>
    </location>
</feature>
<reference evidence="3 4" key="1">
    <citation type="submission" date="2020-02" db="EMBL/GenBank/DDBJ databases">
        <authorList>
            <person name="Ferguson B K."/>
        </authorList>
    </citation>
    <scope>NUCLEOTIDE SEQUENCE [LARGE SCALE GENOMIC DNA]</scope>
</reference>
<keyword evidence="2" id="KW-1133">Transmembrane helix</keyword>
<evidence type="ECO:0000256" key="2">
    <source>
        <dbReference type="SAM" id="Phobius"/>
    </source>
</evidence>
<sequence>MLLFQNPLSPILLKKIASLCGGIYRALAWASAAAFRLVSICAYKRTRSMRTYTCMCKGIYTYLVYTLYAMKLLDCLCRRRTRRCAAKPLVSLLLLLLLLHLDNLITAAAYTRIATFCKRRSTSCAAAYVLGSIDRVAGTACCMQLYVYVVVLRNIRRSRAPRIAAVPHIAACAKCAVCRCVYVYSLDRKGISNINARARARASPRLRYASLRLRRDRLYSVIHTHANSPILKVRPYTSARVYTTIAVQQFRASRYSVSSLMRARPFKLEFCLRELKHIHFETRLESIYSFSQLLHAEEEPGLVLDEQRARLFLSFSTRCALEEQLLLYQVIEARRSELISESSDWPNGAKMRKFILYLKIKLAKTKPKQCTSPETQRIDLRGLAGAGESPSNAILIQDIRAMKKLHRGERPAMKEVAQSSVTPKPRERKRAKPLGRARKSRLSSRIKGQKARRLRARSELRRTRRTRDAFVCMKELSNNFVWAIISADDLMAREALRAAQELMPHATVPPRYCLPASQPSEALETRL</sequence>
<evidence type="ECO:0000313" key="3">
    <source>
        <dbReference type="EMBL" id="CAB0037506.1"/>
    </source>
</evidence>
<name>A0A6H5IJ10_9HYME</name>
<evidence type="ECO:0000313" key="4">
    <source>
        <dbReference type="Proteomes" id="UP000479190"/>
    </source>
</evidence>
<keyword evidence="2" id="KW-0472">Membrane</keyword>
<dbReference type="EMBL" id="CADCXV010000858">
    <property type="protein sequence ID" value="CAB0037506.1"/>
    <property type="molecule type" value="Genomic_DNA"/>
</dbReference>
<keyword evidence="4" id="KW-1185">Reference proteome</keyword>
<feature type="compositionally biased region" description="Basic residues" evidence="1">
    <location>
        <begin position="426"/>
        <end position="450"/>
    </location>
</feature>
<gene>
    <name evidence="3" type="ORF">TBRA_LOCUS9333</name>
</gene>
<accession>A0A6H5IJ10</accession>
<dbReference type="Proteomes" id="UP000479190">
    <property type="component" value="Unassembled WGS sequence"/>
</dbReference>
<dbReference type="AlphaFoldDB" id="A0A6H5IJ10"/>
<protein>
    <submittedName>
        <fullName evidence="3">Uncharacterized protein</fullName>
    </submittedName>
</protein>
<feature type="transmembrane region" description="Helical" evidence="2">
    <location>
        <begin position="89"/>
        <end position="110"/>
    </location>
</feature>
<organism evidence="3 4">
    <name type="scientific">Trichogramma brassicae</name>
    <dbReference type="NCBI Taxonomy" id="86971"/>
    <lineage>
        <taxon>Eukaryota</taxon>
        <taxon>Metazoa</taxon>
        <taxon>Ecdysozoa</taxon>
        <taxon>Arthropoda</taxon>
        <taxon>Hexapoda</taxon>
        <taxon>Insecta</taxon>
        <taxon>Pterygota</taxon>
        <taxon>Neoptera</taxon>
        <taxon>Endopterygota</taxon>
        <taxon>Hymenoptera</taxon>
        <taxon>Apocrita</taxon>
        <taxon>Proctotrupomorpha</taxon>
        <taxon>Chalcidoidea</taxon>
        <taxon>Trichogrammatidae</taxon>
        <taxon>Trichogramma</taxon>
    </lineage>
</organism>
<feature type="region of interest" description="Disordered" evidence="1">
    <location>
        <begin position="407"/>
        <end position="450"/>
    </location>
</feature>
<keyword evidence="2" id="KW-0812">Transmembrane</keyword>
<proteinExistence type="predicted"/>